<dbReference type="PATRIC" id="fig|466.6.peg.816"/>
<comment type="caution">
    <text evidence="2">The sequence shown here is derived from an EMBL/GenBank/DDBJ whole genome shotgun (WGS) entry which is preliminary data.</text>
</comment>
<reference evidence="2 3" key="1">
    <citation type="submission" date="2015-11" db="EMBL/GenBank/DDBJ databases">
        <title>Genomic analysis of 38 Legionella species identifies large and diverse effector repertoires.</title>
        <authorList>
            <person name="Burstein D."/>
            <person name="Amaro F."/>
            <person name="Zusman T."/>
            <person name="Lifshitz Z."/>
            <person name="Cohen O."/>
            <person name="Gilbert J.A."/>
            <person name="Pupko T."/>
            <person name="Shuman H.A."/>
            <person name="Segal G."/>
        </authorList>
    </citation>
    <scope>NUCLEOTIDE SEQUENCE [LARGE SCALE GENOMIC DNA]</scope>
    <source>
        <strain evidence="2 3">PX-1-G2-E2</strain>
    </source>
</reference>
<feature type="transmembrane region" description="Helical" evidence="1">
    <location>
        <begin position="193"/>
        <end position="209"/>
    </location>
</feature>
<feature type="transmembrane region" description="Helical" evidence="1">
    <location>
        <begin position="168"/>
        <end position="187"/>
    </location>
</feature>
<dbReference type="AlphaFoldDB" id="A0A0W0WBT8"/>
<name>A0A0W0WBT8_9GAMM</name>
<dbReference type="OrthoDB" id="9994681at2"/>
<dbReference type="RefSeq" id="WP_058451577.1">
    <property type="nucleotide sequence ID" value="NZ_CAAAIB010000005.1"/>
</dbReference>
<accession>A0A0W0WBT8</accession>
<gene>
    <name evidence="2" type="ORF">Lmac_0762</name>
</gene>
<proteinExistence type="predicted"/>
<keyword evidence="1" id="KW-0472">Membrane</keyword>
<organism evidence="2 3">
    <name type="scientific">Legionella maceachernii</name>
    <dbReference type="NCBI Taxonomy" id="466"/>
    <lineage>
        <taxon>Bacteria</taxon>
        <taxon>Pseudomonadati</taxon>
        <taxon>Pseudomonadota</taxon>
        <taxon>Gammaproteobacteria</taxon>
        <taxon>Legionellales</taxon>
        <taxon>Legionellaceae</taxon>
        <taxon>Legionella</taxon>
    </lineage>
</organism>
<protein>
    <submittedName>
        <fullName evidence="2">Uncharacterized protein</fullName>
    </submittedName>
</protein>
<keyword evidence="3" id="KW-1185">Reference proteome</keyword>
<evidence type="ECO:0000313" key="3">
    <source>
        <dbReference type="Proteomes" id="UP000054908"/>
    </source>
</evidence>
<dbReference type="Proteomes" id="UP000054908">
    <property type="component" value="Unassembled WGS sequence"/>
</dbReference>
<evidence type="ECO:0000256" key="1">
    <source>
        <dbReference type="SAM" id="Phobius"/>
    </source>
</evidence>
<keyword evidence="1" id="KW-0812">Transmembrane</keyword>
<evidence type="ECO:0000313" key="2">
    <source>
        <dbReference type="EMBL" id="KTD29818.1"/>
    </source>
</evidence>
<sequence>MKIKIFVKDESENNSPALRGLLEEIQLDSDEDQVTYHDISETELPLENVVFQEIGQGITLYYQFDEEPNEENNSSKLLEFASSHKNRIVSKLETNEHFQPRLKSNLETVYNAVREEATPIFATIKKEVAPALGGVWNSVTAYVRGGQYQPTMFSAEQRKNYFNKQSRNELIAGVTLGLLCIPVALFLPTAVTAILAVAAIALIGAAIYHKTKANQVENLEKYEPVPQM</sequence>
<keyword evidence="1" id="KW-1133">Transmembrane helix</keyword>
<dbReference type="EMBL" id="LNYL01000021">
    <property type="protein sequence ID" value="KTD29818.1"/>
    <property type="molecule type" value="Genomic_DNA"/>
</dbReference>